<evidence type="ECO:0000259" key="1">
    <source>
        <dbReference type="Pfam" id="PF04738"/>
    </source>
</evidence>
<proteinExistence type="predicted"/>
<dbReference type="Pfam" id="PF14028">
    <property type="entry name" value="Lant_dehydr_C"/>
    <property type="match status" value="1"/>
</dbReference>
<accession>A0A841FS87</accession>
<gene>
    <name evidence="3" type="ORF">HNR73_005551</name>
</gene>
<organism evidence="3 4">
    <name type="scientific">Phytomonospora endophytica</name>
    <dbReference type="NCBI Taxonomy" id="714109"/>
    <lineage>
        <taxon>Bacteria</taxon>
        <taxon>Bacillati</taxon>
        <taxon>Actinomycetota</taxon>
        <taxon>Actinomycetes</taxon>
        <taxon>Micromonosporales</taxon>
        <taxon>Micromonosporaceae</taxon>
        <taxon>Phytomonospora</taxon>
    </lineage>
</organism>
<feature type="domain" description="Lantibiotic dehydratase N-terminal" evidence="1">
    <location>
        <begin position="39"/>
        <end position="683"/>
    </location>
</feature>
<dbReference type="Pfam" id="PF04738">
    <property type="entry name" value="Lant_dehydr_N"/>
    <property type="match status" value="1"/>
</dbReference>
<dbReference type="InterPro" id="IPR023809">
    <property type="entry name" value="Thiopep_bacteriocin_synth_dom"/>
</dbReference>
<feature type="domain" description="Thiopeptide-type bacteriocin biosynthesis" evidence="2">
    <location>
        <begin position="754"/>
        <end position="1003"/>
    </location>
</feature>
<dbReference type="RefSeq" id="WP_203686390.1">
    <property type="nucleotide sequence ID" value="NZ_BONT01000054.1"/>
</dbReference>
<sequence>MVRAATLPTSTSRGHWPNLGPTATVKDWRDWLEKVLDLPGFAEALYEASPVLAGRVDAIRNAAEVSPKNAQGAVLSVLRYLLRASGRATPFGLFAGVAPARVAQAGHALIGTRHQPRARLQAAWLSAVIDRLESIPAVRSQLLVTANNLIVERDGRLLLTRSGTTAKDSPIQVSVRATSPARTAIAMAAEPISVAELEGKLAAAYDEAPSASVAALLNALVSQRLLITSLRPSMTSTDPLAHLAQALEACGATDIPEAAVVLESLNEIRQIVVTQDRASTPAGRHTERTRLDACTSAVASIAGSAVAIDLKLDAKVTVPESVAVEAAAAATVLTRLARPPAPEWVAWHGRFLERFGLGALVPVTQAVDEGTGLGFPVGFGDGPPGRRAAITSRDERLLALAQHAALRRQREVVLDEALIAELAGDTRPGLAGVQPSTEITARVHARGTEELNRGAFTLAITGVSRNAGTTTGRFLDLLDSADRDAFTTAYGSMPMRTRGALPVQVCTALPYTATENVARAPQVLPHLLVLGELRPSHHAHLALDDIAVTADAHRLWLVWLSHGRVVEPLLFNAVEPSRYLFPLVRFLTEAPGALGTACHGFEWGQAAARLPFLPAVRFGRTLLAPARWRVSKHELPGRPVNPQTFKEAVEHWRETVACPARVYLGDGDRRIGIDLTEPACHELVRSDLESLGQATLRAAPPDDADGWTSGHVHEIVIPLAATSSGVDGPPQPPGRDRVVQVREHGRPPGGRDGLYVKVYSAANLHDAILTDHLPRLLSVLDPATRWWFLRYADPEPHLRLRLEALADRSGETTASVHAWMQRLRTAGLASRMVFDTDFPETNRFGGENALTAAEIYFAADSAAALTQLTLDRDTAIDIRAVTAASLLDLAIAANGGDSVAGMHWLVDHTRSHRTAPPRDLYDQAVALAAPDRHELATLPGGKPVLSSWRLRHQGLDSYRAALSDYSTISLSSLLPDLLHLHFTRIHGADSDAERACLHLARAAALSWTRRARSTP</sequence>
<evidence type="ECO:0000313" key="3">
    <source>
        <dbReference type="EMBL" id="MBB6037673.1"/>
    </source>
</evidence>
<reference evidence="3 4" key="1">
    <citation type="submission" date="2020-08" db="EMBL/GenBank/DDBJ databases">
        <title>Genomic Encyclopedia of Type Strains, Phase IV (KMG-IV): sequencing the most valuable type-strain genomes for metagenomic binning, comparative biology and taxonomic classification.</title>
        <authorList>
            <person name="Goeker M."/>
        </authorList>
    </citation>
    <scope>NUCLEOTIDE SEQUENCE [LARGE SCALE GENOMIC DNA]</scope>
    <source>
        <strain evidence="3 4">YIM 65646</strain>
    </source>
</reference>
<evidence type="ECO:0000259" key="2">
    <source>
        <dbReference type="Pfam" id="PF14028"/>
    </source>
</evidence>
<comment type="caution">
    <text evidence="3">The sequence shown here is derived from an EMBL/GenBank/DDBJ whole genome shotgun (WGS) entry which is preliminary data.</text>
</comment>
<evidence type="ECO:0000313" key="4">
    <source>
        <dbReference type="Proteomes" id="UP000548476"/>
    </source>
</evidence>
<protein>
    <submittedName>
        <fullName evidence="3">Thiopeptide-type bacteriocin biosynthesis protein</fullName>
    </submittedName>
</protein>
<dbReference type="AlphaFoldDB" id="A0A841FS87"/>
<dbReference type="NCBIfam" id="TIGR03891">
    <property type="entry name" value="thiopep_ocin"/>
    <property type="match status" value="1"/>
</dbReference>
<name>A0A841FS87_9ACTN</name>
<dbReference type="InterPro" id="IPR006827">
    <property type="entry name" value="Lant_deHydtase_N"/>
</dbReference>
<dbReference type="Proteomes" id="UP000548476">
    <property type="component" value="Unassembled WGS sequence"/>
</dbReference>
<keyword evidence="4" id="KW-1185">Reference proteome</keyword>
<dbReference type="EMBL" id="JACHGT010000013">
    <property type="protein sequence ID" value="MBB6037673.1"/>
    <property type="molecule type" value="Genomic_DNA"/>
</dbReference>